<dbReference type="SUPFAM" id="SSF56784">
    <property type="entry name" value="HAD-like"/>
    <property type="match status" value="1"/>
</dbReference>
<evidence type="ECO:0000313" key="1">
    <source>
        <dbReference type="EMBL" id="KAB1659716.1"/>
    </source>
</evidence>
<dbReference type="Pfam" id="PF12710">
    <property type="entry name" value="HAD"/>
    <property type="match status" value="1"/>
</dbReference>
<protein>
    <recommendedName>
        <fullName evidence="3">Haloacid dehalogenase-like hydrolase</fullName>
    </recommendedName>
</protein>
<name>A0A7J5BZD5_9MICO</name>
<dbReference type="AlphaFoldDB" id="A0A7J5BZD5"/>
<proteinExistence type="predicted"/>
<accession>A0A7J5BZD5</accession>
<gene>
    <name evidence="1" type="ORF">F8O01_04960</name>
</gene>
<dbReference type="OrthoDB" id="4941655at2"/>
<evidence type="ECO:0008006" key="3">
    <source>
        <dbReference type="Google" id="ProtNLM"/>
    </source>
</evidence>
<reference evidence="1 2" key="1">
    <citation type="submission" date="2019-09" db="EMBL/GenBank/DDBJ databases">
        <title>Phylogeny of genus Pseudoclavibacter and closely related genus.</title>
        <authorList>
            <person name="Li Y."/>
        </authorList>
    </citation>
    <scope>NUCLEOTIDE SEQUENCE [LARGE SCALE GENOMIC DNA]</scope>
    <source>
        <strain evidence="1 2">DSM 23821</strain>
    </source>
</reference>
<dbReference type="Gene3D" id="3.40.50.1000">
    <property type="entry name" value="HAD superfamily/HAD-like"/>
    <property type="match status" value="1"/>
</dbReference>
<dbReference type="InterPro" id="IPR036412">
    <property type="entry name" value="HAD-like_sf"/>
</dbReference>
<evidence type="ECO:0000313" key="2">
    <source>
        <dbReference type="Proteomes" id="UP000467240"/>
    </source>
</evidence>
<keyword evidence="2" id="KW-1185">Reference proteome</keyword>
<comment type="caution">
    <text evidence="1">The sequence shown here is derived from an EMBL/GenBank/DDBJ whole genome shotgun (WGS) entry which is preliminary data.</text>
</comment>
<sequence length="223" mass="24039">MSPPVVIYDMDGVITRRDSFTALVVERLRRSPLRLIRALPPAAVMPLLPPDARAAASRAITRSALRGVTFDEYERIARRVGARIGGDPAWIRAEIVARIRAEHAAGRRVVIATASERTLAAALLERAGVPRSRLSASLLVPGPHGVEIGDHRIGERKAEAICESEPIHLAHFVTDSATDLPTARRVASVELIGAGPRTRARFRAEGIEVRARAEEVPGPGSSP</sequence>
<dbReference type="Proteomes" id="UP000467240">
    <property type="component" value="Unassembled WGS sequence"/>
</dbReference>
<dbReference type="InterPro" id="IPR023214">
    <property type="entry name" value="HAD_sf"/>
</dbReference>
<dbReference type="EMBL" id="WBJZ01000005">
    <property type="protein sequence ID" value="KAB1659716.1"/>
    <property type="molecule type" value="Genomic_DNA"/>
</dbReference>
<organism evidence="1 2">
    <name type="scientific">Pseudoclavibacter chungangensis</name>
    <dbReference type="NCBI Taxonomy" id="587635"/>
    <lineage>
        <taxon>Bacteria</taxon>
        <taxon>Bacillati</taxon>
        <taxon>Actinomycetota</taxon>
        <taxon>Actinomycetes</taxon>
        <taxon>Micrococcales</taxon>
        <taxon>Microbacteriaceae</taxon>
        <taxon>Pseudoclavibacter</taxon>
    </lineage>
</organism>